<evidence type="ECO:0000256" key="1">
    <source>
        <dbReference type="SAM" id="Coils"/>
    </source>
</evidence>
<dbReference type="GeneID" id="109507509"/>
<dbReference type="Pfam" id="PF03999">
    <property type="entry name" value="MAP65_ASE1"/>
    <property type="match status" value="1"/>
</dbReference>
<organism evidence="3 4">
    <name type="scientific">Hippocampus comes</name>
    <name type="common">Tiger tail seahorse</name>
    <dbReference type="NCBI Taxonomy" id="109280"/>
    <lineage>
        <taxon>Eukaryota</taxon>
        <taxon>Metazoa</taxon>
        <taxon>Chordata</taxon>
        <taxon>Craniata</taxon>
        <taxon>Vertebrata</taxon>
        <taxon>Euteleostomi</taxon>
        <taxon>Actinopterygii</taxon>
        <taxon>Neopterygii</taxon>
        <taxon>Teleostei</taxon>
        <taxon>Neoteleostei</taxon>
        <taxon>Acanthomorphata</taxon>
        <taxon>Syngnathiaria</taxon>
        <taxon>Syngnathiformes</taxon>
        <taxon>Syngnathoidei</taxon>
        <taxon>Syngnathidae</taxon>
        <taxon>Hippocampus</taxon>
    </lineage>
</organism>
<feature type="region of interest" description="Disordered" evidence="2">
    <location>
        <begin position="473"/>
        <end position="492"/>
    </location>
</feature>
<evidence type="ECO:0000256" key="2">
    <source>
        <dbReference type="SAM" id="MobiDB-lite"/>
    </source>
</evidence>
<dbReference type="Ensembl" id="ENSHCOT00000023554.1">
    <property type="protein sequence ID" value="ENSHCOP00000015592.1"/>
    <property type="gene ID" value="ENSHCOG00000000508.1"/>
</dbReference>
<name>A0A3Q2YQ85_HIPCM</name>
<dbReference type="GeneTree" id="ENSGT00390000009453"/>
<dbReference type="STRING" id="109280.ENSHCOP00000015592"/>
<dbReference type="RefSeq" id="XP_019712550.1">
    <property type="nucleotide sequence ID" value="XM_019856991.1"/>
</dbReference>
<accession>A0A3Q2YQ85</accession>
<dbReference type="GO" id="GO:0005737">
    <property type="term" value="C:cytoplasm"/>
    <property type="evidence" value="ECO:0007669"/>
    <property type="project" value="TreeGrafter"/>
</dbReference>
<evidence type="ECO:0000313" key="3">
    <source>
        <dbReference type="Ensembl" id="ENSHCOP00000015592.1"/>
    </source>
</evidence>
<keyword evidence="1" id="KW-0175">Coiled coil</keyword>
<dbReference type="GO" id="GO:0008017">
    <property type="term" value="F:microtubule binding"/>
    <property type="evidence" value="ECO:0007669"/>
    <property type="project" value="InterPro"/>
</dbReference>
<reference evidence="3" key="1">
    <citation type="submission" date="2025-08" db="UniProtKB">
        <authorList>
            <consortium name="Ensembl"/>
        </authorList>
    </citation>
    <scope>IDENTIFICATION</scope>
</reference>
<sequence>MRVSEVHAAESVAYLNRALGKLRDIWEEMGISEDQRLQRTNVVHRHIKGMLDLMIVEEEELKKRVMKNIESYRKELHLLCSELQMPPFEEEEGCTMLQLEKNNRTRLEQMKEQKRQRMDNLKSLVGKDRELCDIMCTTPFSIDRESVPSLKQLDDYRAHVNALTEEKDRRHEEFVSVKKEIIACMDDLERQAETAFEKDVMYENEEAFCLSTDNIGALKQLLGQLRERKAENVVLCTALRTKARELWDRLQIPLQERENLSEHMIKSKKSNIEALQAEVQRLELLKLQSMKSVIEAVRNEILLYWETCFYSQEQRQAFLHYHDEDFTEELLNLHEAEVNTLKSYFEDHKELFEGVAKWQENWAVYLELERKANDMSRFNNRGGNLLKEEKQRSDLQKSLPKLEKTLKAQIDSWEQEQGKEFFVNGQKFLDYVQQQWEQHHSEKEKEKMERQLKKSRQTQEDMLYGTAVRTPSKRRIVGNGTPGKQRKMGTSTISTPVSFLGSGFGGTMCQSSIQRPPLSASKGLGLRTPGHSKVTRALERNKENLHRNTPCGALRSQDTQDCTFNAVAGSYSEFARDLSKASKSNVKSGLLNSTVSQQ</sequence>
<keyword evidence="4" id="KW-1185">Reference proteome</keyword>
<protein>
    <submittedName>
        <fullName evidence="3">Protein regulator of cytokinesis 1a</fullName>
    </submittedName>
</protein>
<reference evidence="3" key="2">
    <citation type="submission" date="2025-09" db="UniProtKB">
        <authorList>
            <consortium name="Ensembl"/>
        </authorList>
    </citation>
    <scope>IDENTIFICATION</scope>
</reference>
<dbReference type="PANTHER" id="PTHR19321:SF1">
    <property type="entry name" value="PROTEIN REGULATOR OF CYTOKINESIS 1"/>
    <property type="match status" value="1"/>
</dbReference>
<dbReference type="GO" id="GO:1990023">
    <property type="term" value="C:mitotic spindle midzone"/>
    <property type="evidence" value="ECO:0007669"/>
    <property type="project" value="TreeGrafter"/>
</dbReference>
<dbReference type="AlphaFoldDB" id="A0A3Q2YQ85"/>
<dbReference type="OrthoDB" id="642895at2759"/>
<feature type="coiled-coil region" evidence="1">
    <location>
        <begin position="55"/>
        <end position="124"/>
    </location>
</feature>
<proteinExistence type="predicted"/>
<dbReference type="Gene3D" id="1.20.58.1520">
    <property type="match status" value="1"/>
</dbReference>
<dbReference type="Proteomes" id="UP000264820">
    <property type="component" value="Unplaced"/>
</dbReference>
<dbReference type="KEGG" id="hcq:109507509"/>
<evidence type="ECO:0000313" key="4">
    <source>
        <dbReference type="Proteomes" id="UP000264820"/>
    </source>
</evidence>
<dbReference type="GO" id="GO:0051256">
    <property type="term" value="P:mitotic spindle midzone assembly"/>
    <property type="evidence" value="ECO:0007669"/>
    <property type="project" value="TreeGrafter"/>
</dbReference>
<dbReference type="OMA" id="TMDEYIY"/>
<dbReference type="PANTHER" id="PTHR19321">
    <property type="entry name" value="PROTEIN REGULATOR OF CYTOKINESIS 1 PRC1-RELATED"/>
    <property type="match status" value="1"/>
</dbReference>
<dbReference type="InterPro" id="IPR007145">
    <property type="entry name" value="MAP65_Ase1_PRC1"/>
</dbReference>